<dbReference type="GO" id="GO:0005634">
    <property type="term" value="C:nucleus"/>
    <property type="evidence" value="ECO:0007669"/>
    <property type="project" value="TreeGrafter"/>
</dbReference>
<feature type="compositionally biased region" description="Low complexity" evidence="3">
    <location>
        <begin position="703"/>
        <end position="725"/>
    </location>
</feature>
<proteinExistence type="predicted"/>
<evidence type="ECO:0000313" key="7">
    <source>
        <dbReference type="Proteomes" id="UP000283530"/>
    </source>
</evidence>
<dbReference type="Gene3D" id="6.10.140.1790">
    <property type="match status" value="1"/>
</dbReference>
<dbReference type="InterPro" id="IPR055256">
    <property type="entry name" value="KH_1_KHDC4/BBP-like"/>
</dbReference>
<dbReference type="Gene3D" id="3.30.1370.10">
    <property type="entry name" value="K Homology domain, type 1"/>
    <property type="match status" value="1"/>
</dbReference>
<dbReference type="EMBL" id="QPKB01000011">
    <property type="protein sequence ID" value="RWR95952.1"/>
    <property type="molecule type" value="Genomic_DNA"/>
</dbReference>
<feature type="region of interest" description="Disordered" evidence="3">
    <location>
        <begin position="56"/>
        <end position="83"/>
    </location>
</feature>
<feature type="compositionally biased region" description="Polar residues" evidence="3">
    <location>
        <begin position="856"/>
        <end position="867"/>
    </location>
</feature>
<dbReference type="InterPro" id="IPR047086">
    <property type="entry name" value="SF1-HH_sf"/>
</dbReference>
<feature type="region of interest" description="Disordered" evidence="3">
    <location>
        <begin position="117"/>
        <end position="140"/>
    </location>
</feature>
<organism evidence="6 7">
    <name type="scientific">Cinnamomum micranthum f. kanehirae</name>
    <dbReference type="NCBI Taxonomy" id="337451"/>
    <lineage>
        <taxon>Eukaryota</taxon>
        <taxon>Viridiplantae</taxon>
        <taxon>Streptophyta</taxon>
        <taxon>Embryophyta</taxon>
        <taxon>Tracheophyta</taxon>
        <taxon>Spermatophyta</taxon>
        <taxon>Magnoliopsida</taxon>
        <taxon>Magnoliidae</taxon>
        <taxon>Laurales</taxon>
        <taxon>Lauraceae</taxon>
        <taxon>Cinnamomum</taxon>
    </lineage>
</organism>
<feature type="compositionally biased region" description="Polar residues" evidence="3">
    <location>
        <begin position="1"/>
        <end position="11"/>
    </location>
</feature>
<dbReference type="PANTHER" id="PTHR11208">
    <property type="entry name" value="RNA-BINDING PROTEIN RELATED"/>
    <property type="match status" value="1"/>
</dbReference>
<feature type="compositionally biased region" description="Polar residues" evidence="3">
    <location>
        <begin position="957"/>
        <end position="969"/>
    </location>
</feature>
<name>A0A3S3NWQ8_9MAGN</name>
<feature type="compositionally biased region" description="Polar residues" evidence="3">
    <location>
        <begin position="767"/>
        <end position="801"/>
    </location>
</feature>
<feature type="compositionally biased region" description="Low complexity" evidence="3">
    <location>
        <begin position="733"/>
        <end position="754"/>
    </location>
</feature>
<feature type="domain" description="Splicing factor 1 helix-hairpin" evidence="4">
    <location>
        <begin position="75"/>
        <end position="186"/>
    </location>
</feature>
<feature type="region of interest" description="Disordered" evidence="3">
    <location>
        <begin position="1"/>
        <end position="28"/>
    </location>
</feature>
<dbReference type="Proteomes" id="UP000283530">
    <property type="component" value="Unassembled WGS sequence"/>
</dbReference>
<dbReference type="STRING" id="337451.A0A3S3NWQ8"/>
<gene>
    <name evidence="6" type="ORF">CKAN_02531500</name>
</gene>
<dbReference type="Pfam" id="PF16275">
    <property type="entry name" value="SF1-HH"/>
    <property type="match status" value="1"/>
</dbReference>
<keyword evidence="2" id="KW-0694">RNA-binding</keyword>
<evidence type="ECO:0000259" key="4">
    <source>
        <dbReference type="Pfam" id="PF16275"/>
    </source>
</evidence>
<comment type="caution">
    <text evidence="6">The sequence shown here is derived from an EMBL/GenBank/DDBJ whole genome shotgun (WGS) entry which is preliminary data.</text>
</comment>
<feature type="compositionally biased region" description="Polar residues" evidence="3">
    <location>
        <begin position="840"/>
        <end position="849"/>
    </location>
</feature>
<dbReference type="OrthoDB" id="6777263at2759"/>
<evidence type="ECO:0000256" key="2">
    <source>
        <dbReference type="ARBA" id="ARBA00022884"/>
    </source>
</evidence>
<dbReference type="InterPro" id="IPR045071">
    <property type="entry name" value="BBP-like"/>
</dbReference>
<feature type="compositionally biased region" description="Low complexity" evidence="3">
    <location>
        <begin position="122"/>
        <end position="138"/>
    </location>
</feature>
<reference evidence="6 7" key="1">
    <citation type="journal article" date="2019" name="Nat. Plants">
        <title>Stout camphor tree genome fills gaps in understanding of flowering plant genome evolution.</title>
        <authorList>
            <person name="Chaw S.M."/>
            <person name="Liu Y.C."/>
            <person name="Wu Y.W."/>
            <person name="Wang H.Y."/>
            <person name="Lin C.I."/>
            <person name="Wu C.S."/>
            <person name="Ke H.M."/>
            <person name="Chang L.Y."/>
            <person name="Hsu C.Y."/>
            <person name="Yang H.T."/>
            <person name="Sudianto E."/>
            <person name="Hsu M.H."/>
            <person name="Wu K.P."/>
            <person name="Wang L.N."/>
            <person name="Leebens-Mack J.H."/>
            <person name="Tsai I.J."/>
        </authorList>
    </citation>
    <scope>NUCLEOTIDE SEQUENCE [LARGE SCALE GENOMIC DNA]</scope>
    <source>
        <strain evidence="7">cv. Chaw 1501</strain>
        <tissue evidence="6">Young leaves</tissue>
    </source>
</reference>
<evidence type="ECO:0000256" key="3">
    <source>
        <dbReference type="SAM" id="MobiDB-lite"/>
    </source>
</evidence>
<feature type="domain" description="KHDC4/BBP-like KH-domain type I" evidence="5">
    <location>
        <begin position="200"/>
        <end position="282"/>
    </location>
</feature>
<feature type="compositionally biased region" description="Polar residues" evidence="3">
    <location>
        <begin position="593"/>
        <end position="609"/>
    </location>
</feature>
<protein>
    <submittedName>
        <fullName evidence="6">K Homology domain-containing protein</fullName>
    </submittedName>
</protein>
<feature type="compositionally biased region" description="Polar residues" evidence="3">
    <location>
        <begin position="503"/>
        <end position="516"/>
    </location>
</feature>
<evidence type="ECO:0000256" key="1">
    <source>
        <dbReference type="ARBA" id="ARBA00022723"/>
    </source>
</evidence>
<feature type="region of interest" description="Disordered" evidence="3">
    <location>
        <begin position="692"/>
        <end position="914"/>
    </location>
</feature>
<feature type="region of interest" description="Disordered" evidence="3">
    <location>
        <begin position="939"/>
        <end position="992"/>
    </location>
</feature>
<dbReference type="InterPro" id="IPR036612">
    <property type="entry name" value="KH_dom_type_1_sf"/>
</dbReference>
<feature type="compositionally biased region" description="Polar residues" evidence="3">
    <location>
        <begin position="812"/>
        <end position="827"/>
    </location>
</feature>
<sequence length="992" mass="103945">MATKVEQSSSVEPGIAQSPISAPASSISPKVSMFGAKKSGFVIPKNKLSGRLVPMFRGGGKVDAGDAAAKEDSSKQVQRKTKWGVDLNQDASVRRGRALAYQTRVDQITKQLKSGDLEIGEDQSSQSPAQASDQDSSSHQIEELGKRFQLENLQLGKRELLELEKQEAIGEILRLNPGYKAPADYKPLLKEAKVPIPLKAYPGYNFIGLLLGPESNTQKRLEEETGAKIRVQCTKAGTGEKKEITLSDGNDVQADCEELYVHISAETFEKVDAAVALIELLVTPVSGSLVSVSTTTSAGSGDHVGVINQVQSSAASYMMPVSAVNQGLVQPMGSVPSSYPLVQFQSFSGPWVPHGPPNTTLRPPSGFMPHPNPAHMPNNSIRFPPSVNPFNTIPFFGVRPPAPGSFGSVPRNPSLTVSSPHPPMQVMQRPFIPETRPPNQTTLHQNHPMQGQQPQPTYPAAPARSSSSIPAPFAANQPMPTGPMSAPRPPVVHSIPQPVSAAPSGQPSNQLSTSMPAVGNSSGWSGMPNIPPTLRPSNIMQMIPPPVPQSSHPIAPQSANPFNAQSSMPGTVVGRPLLGNAVPPGNFLPRPSTPQLSTTPINHQATAPTFASGPHAGAPPMTPTSSLTMPAPPMLTNSVAPSAGALLGPSPRPLSMPTLKPAAAPVFSQAPTSVNASSPSVLGQAPSLIQSSTAPMPPVMARGPVSISSSPPPSSAGVSAQVMPASQPPLLPSPGSVSGSMPSFSSMKPPMTSSAGIQPVPAPKPQRPSSSDFTFQPQRPQLPASQNVPRPTSQAVAQNTPMQPPPAVQLPSAPQAQSFRPAMNNSAPPAGIPSFPRLPTANQMGQPQSSIPPPSTNSVASFSSNQVIIHPSPRVPSFPNPRPGLPSPPSPQMRPPNFLSAPQVPNPRGHLPIRPGNQLLPTNRPGSLMVQNQQSGYVAGRPVLSPSGGNQIYDPFSPTSIPSGPQQQGGRPVRKQETDAEYEDLMASVGVR</sequence>
<feature type="compositionally biased region" description="Low complexity" evidence="3">
    <location>
        <begin position="450"/>
        <end position="475"/>
    </location>
</feature>
<evidence type="ECO:0000313" key="6">
    <source>
        <dbReference type="EMBL" id="RWR95952.1"/>
    </source>
</evidence>
<feature type="compositionally biased region" description="Polar residues" evidence="3">
    <location>
        <begin position="437"/>
        <end position="449"/>
    </location>
</feature>
<dbReference type="InterPro" id="IPR032570">
    <property type="entry name" value="SF1-HH"/>
</dbReference>
<feature type="compositionally biased region" description="Pro residues" evidence="3">
    <location>
        <begin position="873"/>
        <end position="894"/>
    </location>
</feature>
<keyword evidence="7" id="KW-1185">Reference proteome</keyword>
<dbReference type="SUPFAM" id="SSF54791">
    <property type="entry name" value="Eukaryotic type KH-domain (KH-domain type I)"/>
    <property type="match status" value="1"/>
</dbReference>
<feature type="region of interest" description="Disordered" evidence="3">
    <location>
        <begin position="415"/>
        <end position="516"/>
    </location>
</feature>
<dbReference type="GO" id="GO:0003729">
    <property type="term" value="F:mRNA binding"/>
    <property type="evidence" value="ECO:0007669"/>
    <property type="project" value="TreeGrafter"/>
</dbReference>
<accession>A0A3S3NWQ8</accession>
<feature type="region of interest" description="Disordered" evidence="3">
    <location>
        <begin position="589"/>
        <end position="632"/>
    </location>
</feature>
<keyword evidence="1" id="KW-0479">Metal-binding</keyword>
<evidence type="ECO:0000259" key="5">
    <source>
        <dbReference type="Pfam" id="PF22675"/>
    </source>
</evidence>
<dbReference type="GO" id="GO:0046872">
    <property type="term" value="F:metal ion binding"/>
    <property type="evidence" value="ECO:0007669"/>
    <property type="project" value="UniProtKB-KW"/>
</dbReference>
<dbReference type="AlphaFoldDB" id="A0A3S3NWQ8"/>
<dbReference type="PANTHER" id="PTHR11208:SF98">
    <property type="entry name" value="RNA-BINDING KH DOMAIN-CONTAINING PROTEIN"/>
    <property type="match status" value="1"/>
</dbReference>
<dbReference type="GO" id="GO:0048024">
    <property type="term" value="P:regulation of mRNA splicing, via spliceosome"/>
    <property type="evidence" value="ECO:0007669"/>
    <property type="project" value="TreeGrafter"/>
</dbReference>
<feature type="compositionally biased region" description="Low complexity" evidence="3">
    <location>
        <begin position="15"/>
        <end position="28"/>
    </location>
</feature>
<dbReference type="Pfam" id="PF22675">
    <property type="entry name" value="KH-I_KHDC4-BBP"/>
    <property type="match status" value="1"/>
</dbReference>